<keyword evidence="6" id="KW-0812">Transmembrane</keyword>
<evidence type="ECO:0000313" key="10">
    <source>
        <dbReference type="Proteomes" id="UP000794436"/>
    </source>
</evidence>
<dbReference type="AlphaFoldDB" id="A0A8K1CN84"/>
<gene>
    <name evidence="9" type="ORF">Poli38472_003768</name>
</gene>
<keyword evidence="4" id="KW-0378">Hydrolase</keyword>
<dbReference type="Gene3D" id="2.40.70.10">
    <property type="entry name" value="Acid Proteases"/>
    <property type="match status" value="2"/>
</dbReference>
<dbReference type="GO" id="GO:0006508">
    <property type="term" value="P:proteolysis"/>
    <property type="evidence" value="ECO:0007669"/>
    <property type="project" value="UniProtKB-KW"/>
</dbReference>
<dbReference type="GO" id="GO:0004190">
    <property type="term" value="F:aspartic-type endopeptidase activity"/>
    <property type="evidence" value="ECO:0007669"/>
    <property type="project" value="InterPro"/>
</dbReference>
<feature type="signal peptide" evidence="7">
    <location>
        <begin position="1"/>
        <end position="24"/>
    </location>
</feature>
<evidence type="ECO:0000256" key="2">
    <source>
        <dbReference type="ARBA" id="ARBA00022670"/>
    </source>
</evidence>
<comment type="caution">
    <text evidence="9">The sequence shown here is derived from an EMBL/GenBank/DDBJ whole genome shotgun (WGS) entry which is preliminary data.</text>
</comment>
<dbReference type="Proteomes" id="UP000794436">
    <property type="component" value="Unassembled WGS sequence"/>
</dbReference>
<dbReference type="Pfam" id="PF00026">
    <property type="entry name" value="Asp"/>
    <property type="match status" value="1"/>
</dbReference>
<dbReference type="InterPro" id="IPR033121">
    <property type="entry name" value="PEPTIDASE_A1"/>
</dbReference>
<feature type="transmembrane region" description="Helical" evidence="6">
    <location>
        <begin position="450"/>
        <end position="472"/>
    </location>
</feature>
<feature type="domain" description="Peptidase A1" evidence="8">
    <location>
        <begin position="84"/>
        <end position="415"/>
    </location>
</feature>
<reference evidence="9" key="1">
    <citation type="submission" date="2019-03" db="EMBL/GenBank/DDBJ databases">
        <title>Long read genome sequence of the mycoparasitic Pythium oligandrum ATCC 38472 isolated from sugarbeet rhizosphere.</title>
        <authorList>
            <person name="Gaulin E."/>
        </authorList>
    </citation>
    <scope>NUCLEOTIDE SEQUENCE</scope>
    <source>
        <strain evidence="9">ATCC 38472_TT</strain>
    </source>
</reference>
<feature type="chain" id="PRO_5035432479" description="Peptidase A1 domain-containing protein" evidence="7">
    <location>
        <begin position="25"/>
        <end position="522"/>
    </location>
</feature>
<protein>
    <recommendedName>
        <fullName evidence="8">Peptidase A1 domain-containing protein</fullName>
    </recommendedName>
</protein>
<dbReference type="InterPro" id="IPR034164">
    <property type="entry name" value="Pepsin-like_dom"/>
</dbReference>
<dbReference type="CDD" id="cd05471">
    <property type="entry name" value="pepsin_like"/>
    <property type="match status" value="1"/>
</dbReference>
<feature type="active site" evidence="5">
    <location>
        <position position="302"/>
    </location>
</feature>
<sequence length="522" mass="58286">MRLDRVLRWAAIVLLHGALLCANGDSEVIRLAMNRRPRNMEVEHLIAQVKTQQVYEGLPNTDLHEENDQVHVAETRIHVGEGSHTINVVVGGQSRELIIDTGSGKTAFVCEQCRECGVKHVHPPFQFTNQTKYSPCDPHLIGDDVDGGCMECHASKCQYSQRYVEGDYWEAYKVSDEMWFSSPAFKATVEFGCIYEQTGCFTEETSDGIMGFSRHRDSIYEQYYRQGVTQSRIFAQCLAPDGGTLTLGGVDMAINMTPVMYTPLRDTGYQYWTVNLESISVGETPLQVSDTIWNAGRGCVFDSGTTFVYLPTGARTPFQLAWAAAVGTYENLPVSDSYHHIQDATFATLPPICFHFTNNAKLCMKPEAYLYRLSSTEYAGTLFFGDNVHSTIIGANALMHHNIIYDVDNHRIGMAEADCDRSSMDVAPQERALEIDPGGETFRVAFDHLYWMQCAIASVAVLAVAGLVSTAWREIRELQEEDVKEAAAKSTTGTEKTEDTAFAFILMDEYSNDQDPSQYQAQ</sequence>
<evidence type="ECO:0000256" key="3">
    <source>
        <dbReference type="ARBA" id="ARBA00022729"/>
    </source>
</evidence>
<proteinExistence type="inferred from homology"/>
<dbReference type="SUPFAM" id="SSF50630">
    <property type="entry name" value="Acid proteases"/>
    <property type="match status" value="1"/>
</dbReference>
<evidence type="ECO:0000256" key="6">
    <source>
        <dbReference type="SAM" id="Phobius"/>
    </source>
</evidence>
<evidence type="ECO:0000256" key="1">
    <source>
        <dbReference type="ARBA" id="ARBA00007447"/>
    </source>
</evidence>
<evidence type="ECO:0000256" key="7">
    <source>
        <dbReference type="SAM" id="SignalP"/>
    </source>
</evidence>
<organism evidence="9 10">
    <name type="scientific">Pythium oligandrum</name>
    <name type="common">Mycoparasitic fungus</name>
    <dbReference type="NCBI Taxonomy" id="41045"/>
    <lineage>
        <taxon>Eukaryota</taxon>
        <taxon>Sar</taxon>
        <taxon>Stramenopiles</taxon>
        <taxon>Oomycota</taxon>
        <taxon>Peronosporomycetes</taxon>
        <taxon>Pythiales</taxon>
        <taxon>Pythiaceae</taxon>
        <taxon>Pythium</taxon>
    </lineage>
</organism>
<keyword evidence="10" id="KW-1185">Reference proteome</keyword>
<comment type="similarity">
    <text evidence="1">Belongs to the peptidase A1 family.</text>
</comment>
<evidence type="ECO:0000256" key="5">
    <source>
        <dbReference type="PIRSR" id="PIRSR601461-1"/>
    </source>
</evidence>
<keyword evidence="6" id="KW-1133">Transmembrane helix</keyword>
<dbReference type="PANTHER" id="PTHR13683">
    <property type="entry name" value="ASPARTYL PROTEASES"/>
    <property type="match status" value="1"/>
</dbReference>
<evidence type="ECO:0000313" key="9">
    <source>
        <dbReference type="EMBL" id="TMW66003.1"/>
    </source>
</evidence>
<name>A0A8K1CN84_PYTOL</name>
<evidence type="ECO:0000259" key="8">
    <source>
        <dbReference type="PROSITE" id="PS51767"/>
    </source>
</evidence>
<dbReference type="InterPro" id="IPR021109">
    <property type="entry name" value="Peptidase_aspartic_dom_sf"/>
</dbReference>
<evidence type="ECO:0000256" key="4">
    <source>
        <dbReference type="ARBA" id="ARBA00022801"/>
    </source>
</evidence>
<accession>A0A8K1CN84</accession>
<feature type="active site" evidence="5">
    <location>
        <position position="100"/>
    </location>
</feature>
<dbReference type="InterPro" id="IPR001461">
    <property type="entry name" value="Aspartic_peptidase_A1"/>
</dbReference>
<keyword evidence="6" id="KW-0472">Membrane</keyword>
<dbReference type="EMBL" id="SPLM01000036">
    <property type="protein sequence ID" value="TMW66003.1"/>
    <property type="molecule type" value="Genomic_DNA"/>
</dbReference>
<dbReference type="OrthoDB" id="2747330at2759"/>
<dbReference type="PANTHER" id="PTHR13683:SF375">
    <property type="entry name" value="PEPTIDASE A1 DOMAIN-CONTAINING PROTEIN"/>
    <property type="match status" value="1"/>
</dbReference>
<keyword evidence="3 7" id="KW-0732">Signal</keyword>
<keyword evidence="2" id="KW-0645">Protease</keyword>
<dbReference type="PROSITE" id="PS51767">
    <property type="entry name" value="PEPTIDASE_A1"/>
    <property type="match status" value="1"/>
</dbReference>